<keyword evidence="3" id="KW-1185">Reference proteome</keyword>
<name>F1YNM4_9ACTN</name>
<protein>
    <recommendedName>
        <fullName evidence="1">DUF5642 domain-containing protein</fullName>
    </recommendedName>
</protein>
<gene>
    <name evidence="2" type="ORF">SCNU_17617</name>
</gene>
<proteinExistence type="predicted"/>
<dbReference type="EMBL" id="AEUD01000019">
    <property type="protein sequence ID" value="EGD53634.1"/>
    <property type="molecule type" value="Genomic_DNA"/>
</dbReference>
<dbReference type="Proteomes" id="UP000035065">
    <property type="component" value="Unassembled WGS sequence"/>
</dbReference>
<evidence type="ECO:0000259" key="1">
    <source>
        <dbReference type="Pfam" id="PF18702"/>
    </source>
</evidence>
<feature type="domain" description="DUF5642" evidence="1">
    <location>
        <begin position="80"/>
        <end position="251"/>
    </location>
</feature>
<sequence>MRPQSALGWPAVRRWRPGDDVDSELRQIENQEIQMMWAPKRLAASLTALVAVAGVAACGAESGADSQRVDVARIATLSAPKGYRTVPGADDTDLSAKIAAQPLPPGYQVFPAHCSPQGATVSKDDLAQVKVVAFRSPESVISAVAYQDSSGQQFDDARCSDVTVTGPNGAEAMTVPVDIEAVPSADDVKGSHTVVRESADSRAYSQYVYSARVADRYRVVVYLAPVIDADGPRRPVDPADAAVVLADAVHRIVIT</sequence>
<reference evidence="2 3" key="1">
    <citation type="journal article" date="2011" name="J. Bacteriol.">
        <title>Draft Genome Sequence of Gordonia neofelifaecis NRRL B-59395, a Cholesterol-Degrading Actinomycete.</title>
        <authorList>
            <person name="Ge F."/>
            <person name="Li W."/>
            <person name="Chen G."/>
            <person name="Liu Y."/>
            <person name="Zhang G."/>
            <person name="Yong B."/>
            <person name="Wang Q."/>
            <person name="Wang N."/>
            <person name="Huang Z."/>
            <person name="Li W."/>
            <person name="Wang J."/>
            <person name="Wu C."/>
            <person name="Xie Q."/>
            <person name="Liu G."/>
        </authorList>
    </citation>
    <scope>NUCLEOTIDE SEQUENCE [LARGE SCALE GENOMIC DNA]</scope>
    <source>
        <strain evidence="2 3">NRRL B-59395</strain>
    </source>
</reference>
<organism evidence="2 3">
    <name type="scientific">Gordonia neofelifaecis NRRL B-59395</name>
    <dbReference type="NCBI Taxonomy" id="644548"/>
    <lineage>
        <taxon>Bacteria</taxon>
        <taxon>Bacillati</taxon>
        <taxon>Actinomycetota</taxon>
        <taxon>Actinomycetes</taxon>
        <taxon>Mycobacteriales</taxon>
        <taxon>Gordoniaceae</taxon>
        <taxon>Gordonia</taxon>
    </lineage>
</organism>
<comment type="caution">
    <text evidence="2">The sequence shown here is derived from an EMBL/GenBank/DDBJ whole genome shotgun (WGS) entry which is preliminary data.</text>
</comment>
<accession>F1YNM4</accession>
<dbReference type="InterPro" id="IPR041313">
    <property type="entry name" value="DUF5642"/>
</dbReference>
<evidence type="ECO:0000313" key="3">
    <source>
        <dbReference type="Proteomes" id="UP000035065"/>
    </source>
</evidence>
<dbReference type="STRING" id="644548.SCNU_17617"/>
<dbReference type="AlphaFoldDB" id="F1YNM4"/>
<evidence type="ECO:0000313" key="2">
    <source>
        <dbReference type="EMBL" id="EGD53634.1"/>
    </source>
</evidence>
<dbReference type="Pfam" id="PF18702">
    <property type="entry name" value="DUF5642"/>
    <property type="match status" value="1"/>
</dbReference>